<dbReference type="InterPro" id="IPR018060">
    <property type="entry name" value="HTH_AraC"/>
</dbReference>
<reference evidence="5" key="1">
    <citation type="submission" date="2022-06" db="EMBL/GenBank/DDBJ databases">
        <title>Aeoliella straminimaris, a novel planctomycete from sediments.</title>
        <authorList>
            <person name="Vitorino I.R."/>
            <person name="Lage O.M."/>
        </authorList>
    </citation>
    <scope>NUCLEOTIDE SEQUENCE</scope>
    <source>
        <strain evidence="5">ICT_H6.2</strain>
    </source>
</reference>
<dbReference type="InterPro" id="IPR046335">
    <property type="entry name" value="LacI/GalR-like_sensor"/>
</dbReference>
<feature type="domain" description="HTH araC/xylS-type" evidence="4">
    <location>
        <begin position="289"/>
        <end position="388"/>
    </location>
</feature>
<dbReference type="SUPFAM" id="SSF53822">
    <property type="entry name" value="Periplasmic binding protein-like I"/>
    <property type="match status" value="1"/>
</dbReference>
<dbReference type="InterPro" id="IPR009057">
    <property type="entry name" value="Homeodomain-like_sf"/>
</dbReference>
<dbReference type="AlphaFoldDB" id="A0A9X2F791"/>
<dbReference type="Proteomes" id="UP001155241">
    <property type="component" value="Unassembled WGS sequence"/>
</dbReference>
<dbReference type="RefSeq" id="WP_252851219.1">
    <property type="nucleotide sequence ID" value="NZ_JAMXLR010000017.1"/>
</dbReference>
<name>A0A9X2F791_9BACT</name>
<evidence type="ECO:0000256" key="3">
    <source>
        <dbReference type="ARBA" id="ARBA00023163"/>
    </source>
</evidence>
<dbReference type="PROSITE" id="PS01124">
    <property type="entry name" value="HTH_ARAC_FAMILY_2"/>
    <property type="match status" value="1"/>
</dbReference>
<dbReference type="SMART" id="SM00342">
    <property type="entry name" value="HTH_ARAC"/>
    <property type="match status" value="1"/>
</dbReference>
<sequence>MKSSLTRLAFVTQDKYDMVRRLASGVCRFAMPRNGFITREFFVEEEATALPDSFAEWAPKAVVSFLAADRENLLEAVAEGGRPVVNTARCEPNPGRAVVLGDAEELYTLVHEHFEEIGVRFITQFTMACEEGEFNVRKRYKQHTDAHGLEFHSFDTPFNPPLIEDFDQTTEVDQSLAKWLHELPKPAGVFTQQTRSGPYLCVCCRLLGIDVPGDIAIIGSDGFDVSLASKPQQTASYLPSEAIGFRAAELVAEMLAGKPAPQELIRVPGLRLLVRASTGGLLAQGCNIDAAMKFIHDHACEGIKVNDVVSHTQSVSRMTFHKRFVEATGMTPATAILNRRMSEARRLVAETSLSIGTIAGMCGYHDDLYFSQVFRKAEGVPPRDYRKLQLGD</sequence>
<evidence type="ECO:0000259" key="4">
    <source>
        <dbReference type="PROSITE" id="PS01124"/>
    </source>
</evidence>
<proteinExistence type="predicted"/>
<evidence type="ECO:0000256" key="1">
    <source>
        <dbReference type="ARBA" id="ARBA00023015"/>
    </source>
</evidence>
<dbReference type="Gene3D" id="1.10.10.60">
    <property type="entry name" value="Homeodomain-like"/>
    <property type="match status" value="1"/>
</dbReference>
<dbReference type="PANTHER" id="PTHR43280">
    <property type="entry name" value="ARAC-FAMILY TRANSCRIPTIONAL REGULATOR"/>
    <property type="match status" value="1"/>
</dbReference>
<dbReference type="Gene3D" id="3.40.50.2300">
    <property type="match status" value="2"/>
</dbReference>
<evidence type="ECO:0000313" key="6">
    <source>
        <dbReference type="Proteomes" id="UP001155241"/>
    </source>
</evidence>
<dbReference type="GO" id="GO:0043565">
    <property type="term" value="F:sequence-specific DNA binding"/>
    <property type="evidence" value="ECO:0007669"/>
    <property type="project" value="InterPro"/>
</dbReference>
<keyword evidence="2" id="KW-0238">DNA-binding</keyword>
<dbReference type="EMBL" id="JAMXLR010000017">
    <property type="protein sequence ID" value="MCO6043119.1"/>
    <property type="molecule type" value="Genomic_DNA"/>
</dbReference>
<dbReference type="GO" id="GO:0003700">
    <property type="term" value="F:DNA-binding transcription factor activity"/>
    <property type="evidence" value="ECO:0007669"/>
    <property type="project" value="InterPro"/>
</dbReference>
<keyword evidence="1" id="KW-0805">Transcription regulation</keyword>
<accession>A0A9X2F791</accession>
<keyword evidence="3" id="KW-0804">Transcription</keyword>
<evidence type="ECO:0000313" key="5">
    <source>
        <dbReference type="EMBL" id="MCO6043119.1"/>
    </source>
</evidence>
<comment type="caution">
    <text evidence="5">The sequence shown here is derived from an EMBL/GenBank/DDBJ whole genome shotgun (WGS) entry which is preliminary data.</text>
</comment>
<keyword evidence="6" id="KW-1185">Reference proteome</keyword>
<dbReference type="Pfam" id="PF12833">
    <property type="entry name" value="HTH_18"/>
    <property type="match status" value="1"/>
</dbReference>
<dbReference type="SUPFAM" id="SSF46689">
    <property type="entry name" value="Homeodomain-like"/>
    <property type="match status" value="1"/>
</dbReference>
<organism evidence="5 6">
    <name type="scientific">Aeoliella straminimaris</name>
    <dbReference type="NCBI Taxonomy" id="2954799"/>
    <lineage>
        <taxon>Bacteria</taxon>
        <taxon>Pseudomonadati</taxon>
        <taxon>Planctomycetota</taxon>
        <taxon>Planctomycetia</taxon>
        <taxon>Pirellulales</taxon>
        <taxon>Lacipirellulaceae</taxon>
        <taxon>Aeoliella</taxon>
    </lineage>
</organism>
<dbReference type="Pfam" id="PF13377">
    <property type="entry name" value="Peripla_BP_3"/>
    <property type="match status" value="1"/>
</dbReference>
<gene>
    <name evidence="5" type="ORF">NG895_04305</name>
</gene>
<dbReference type="PANTHER" id="PTHR43280:SF2">
    <property type="entry name" value="HTH-TYPE TRANSCRIPTIONAL REGULATOR EXSA"/>
    <property type="match status" value="1"/>
</dbReference>
<evidence type="ECO:0000256" key="2">
    <source>
        <dbReference type="ARBA" id="ARBA00023125"/>
    </source>
</evidence>
<dbReference type="InterPro" id="IPR028082">
    <property type="entry name" value="Peripla_BP_I"/>
</dbReference>
<protein>
    <submittedName>
        <fullName evidence="5">Helix-turn-helix domain-containing protein</fullName>
    </submittedName>
</protein>